<feature type="region of interest" description="Disordered" evidence="1">
    <location>
        <begin position="25"/>
        <end position="106"/>
    </location>
</feature>
<evidence type="ECO:0000313" key="2">
    <source>
        <dbReference type="EMBL" id="CAL4230368.1"/>
    </source>
</evidence>
<feature type="compositionally biased region" description="Basic and acidic residues" evidence="1">
    <location>
        <begin position="175"/>
        <end position="200"/>
    </location>
</feature>
<dbReference type="EMBL" id="CAXKWB010107978">
    <property type="protein sequence ID" value="CAL4230368.1"/>
    <property type="molecule type" value="Genomic_DNA"/>
</dbReference>
<accession>A0AAV2SSA7</accession>
<organism evidence="2 3">
    <name type="scientific">Meganyctiphanes norvegica</name>
    <name type="common">Northern krill</name>
    <name type="synonym">Thysanopoda norvegica</name>
    <dbReference type="NCBI Taxonomy" id="48144"/>
    <lineage>
        <taxon>Eukaryota</taxon>
        <taxon>Metazoa</taxon>
        <taxon>Ecdysozoa</taxon>
        <taxon>Arthropoda</taxon>
        <taxon>Crustacea</taxon>
        <taxon>Multicrustacea</taxon>
        <taxon>Malacostraca</taxon>
        <taxon>Eumalacostraca</taxon>
        <taxon>Eucarida</taxon>
        <taxon>Euphausiacea</taxon>
        <taxon>Euphausiidae</taxon>
        <taxon>Meganyctiphanes</taxon>
    </lineage>
</organism>
<dbReference type="Proteomes" id="UP001497623">
    <property type="component" value="Unassembled WGS sequence"/>
</dbReference>
<comment type="caution">
    <text evidence="2">The sequence shown here is derived from an EMBL/GenBank/DDBJ whole genome shotgun (WGS) entry which is preliminary data.</text>
</comment>
<keyword evidence="3" id="KW-1185">Reference proteome</keyword>
<feature type="compositionally biased region" description="Polar residues" evidence="1">
    <location>
        <begin position="122"/>
        <end position="150"/>
    </location>
</feature>
<feature type="region of interest" description="Disordered" evidence="1">
    <location>
        <begin position="120"/>
        <end position="208"/>
    </location>
</feature>
<protein>
    <submittedName>
        <fullName evidence="2">Uncharacterized protein</fullName>
    </submittedName>
</protein>
<gene>
    <name evidence="2" type="ORF">MNOR_LOCUS39734</name>
</gene>
<feature type="region of interest" description="Disordered" evidence="1">
    <location>
        <begin position="250"/>
        <end position="275"/>
    </location>
</feature>
<feature type="compositionally biased region" description="Polar residues" evidence="1">
    <location>
        <begin position="157"/>
        <end position="174"/>
    </location>
</feature>
<evidence type="ECO:0000256" key="1">
    <source>
        <dbReference type="SAM" id="MobiDB-lite"/>
    </source>
</evidence>
<feature type="compositionally biased region" description="Basic residues" evidence="1">
    <location>
        <begin position="78"/>
        <end position="88"/>
    </location>
</feature>
<proteinExistence type="predicted"/>
<reference evidence="2 3" key="1">
    <citation type="submission" date="2024-05" db="EMBL/GenBank/DDBJ databases">
        <authorList>
            <person name="Wallberg A."/>
        </authorList>
    </citation>
    <scope>NUCLEOTIDE SEQUENCE [LARGE SCALE GENOMIC DNA]</scope>
</reference>
<name>A0AAV2SSA7_MEGNR</name>
<feature type="compositionally biased region" description="Low complexity" evidence="1">
    <location>
        <begin position="250"/>
        <end position="259"/>
    </location>
</feature>
<sequence length="275" mass="31533">QDVHANNVMLLDDAKLDAVRRYLKSLENNSHTKSYPRAKNKTEKKPRKKYSKKNLSEISPADNLLKSNPVNQKERSKNKSSSKIRKVKGSNSHNQSENLKENMIANSLNTETPKFNKETLAEKNQTQISDSKLTNRKVNMTESQPSISWQQRKRLNKQQGSHAEQPQKQRNSPSKQKETHTGEPQKHSKKKMDTKPETATKKSVKCKNNKQVVREELHTLKTRFRKEYRQLMKEKRSGLFHQEEVVSLSTVTSDSVGGVQLNLSESDSDDVDILG</sequence>
<feature type="non-terminal residue" evidence="2">
    <location>
        <position position="1"/>
    </location>
</feature>
<feature type="compositionally biased region" description="Acidic residues" evidence="1">
    <location>
        <begin position="266"/>
        <end position="275"/>
    </location>
</feature>
<dbReference type="AlphaFoldDB" id="A0AAV2SSA7"/>
<evidence type="ECO:0000313" key="3">
    <source>
        <dbReference type="Proteomes" id="UP001497623"/>
    </source>
</evidence>
<feature type="compositionally biased region" description="Basic residues" evidence="1">
    <location>
        <begin position="34"/>
        <end position="52"/>
    </location>
</feature>